<gene>
    <name evidence="2" type="ORF">B0J11DRAFT_224371</name>
</gene>
<proteinExistence type="predicted"/>
<organism evidence="2 3">
    <name type="scientific">Dendryphion nanum</name>
    <dbReference type="NCBI Taxonomy" id="256645"/>
    <lineage>
        <taxon>Eukaryota</taxon>
        <taxon>Fungi</taxon>
        <taxon>Dikarya</taxon>
        <taxon>Ascomycota</taxon>
        <taxon>Pezizomycotina</taxon>
        <taxon>Dothideomycetes</taxon>
        <taxon>Pleosporomycetidae</taxon>
        <taxon>Pleosporales</taxon>
        <taxon>Torulaceae</taxon>
        <taxon>Dendryphion</taxon>
    </lineage>
</organism>
<dbReference type="Proteomes" id="UP000700596">
    <property type="component" value="Unassembled WGS sequence"/>
</dbReference>
<dbReference type="EMBL" id="JAGMWT010000003">
    <property type="protein sequence ID" value="KAH7132341.1"/>
    <property type="molecule type" value="Genomic_DNA"/>
</dbReference>
<name>A0A9P9E9B5_9PLEO</name>
<evidence type="ECO:0000313" key="3">
    <source>
        <dbReference type="Proteomes" id="UP000700596"/>
    </source>
</evidence>
<protein>
    <submittedName>
        <fullName evidence="2">Uncharacterized protein</fullName>
    </submittedName>
</protein>
<evidence type="ECO:0000313" key="2">
    <source>
        <dbReference type="EMBL" id="KAH7132341.1"/>
    </source>
</evidence>
<feature type="compositionally biased region" description="Polar residues" evidence="1">
    <location>
        <begin position="176"/>
        <end position="190"/>
    </location>
</feature>
<feature type="region of interest" description="Disordered" evidence="1">
    <location>
        <begin position="165"/>
        <end position="190"/>
    </location>
</feature>
<feature type="compositionally biased region" description="Basic and acidic residues" evidence="1">
    <location>
        <begin position="61"/>
        <end position="72"/>
    </location>
</feature>
<dbReference type="AlphaFoldDB" id="A0A9P9E9B5"/>
<sequence length="211" mass="23222">MRRCQPDNRKMVHPKDKIYSESETRRGQTFQVIEDNVAVVVAESSGITVLVLRFNSVHRANRESDGVEETPKAAKGRGTKKTWKRMRARRDSDCDGSGYCMGPKCEVAVWRTEKAIGRLWVCRCSFGGLGSTDAAREDDIYRAGKCEQIEGANVVSAACVTSEEEPGSTLKGNAEFKNNNGSPGTKESGQCGNLEEMIIILESDHWSPTGD</sequence>
<keyword evidence="3" id="KW-1185">Reference proteome</keyword>
<feature type="region of interest" description="Disordered" evidence="1">
    <location>
        <begin position="61"/>
        <end position="81"/>
    </location>
</feature>
<evidence type="ECO:0000256" key="1">
    <source>
        <dbReference type="SAM" id="MobiDB-lite"/>
    </source>
</evidence>
<accession>A0A9P9E9B5</accession>
<comment type="caution">
    <text evidence="2">The sequence shown here is derived from an EMBL/GenBank/DDBJ whole genome shotgun (WGS) entry which is preliminary data.</text>
</comment>
<reference evidence="2" key="1">
    <citation type="journal article" date="2021" name="Nat. Commun.">
        <title>Genetic determinants of endophytism in the Arabidopsis root mycobiome.</title>
        <authorList>
            <person name="Mesny F."/>
            <person name="Miyauchi S."/>
            <person name="Thiergart T."/>
            <person name="Pickel B."/>
            <person name="Atanasova L."/>
            <person name="Karlsson M."/>
            <person name="Huettel B."/>
            <person name="Barry K.W."/>
            <person name="Haridas S."/>
            <person name="Chen C."/>
            <person name="Bauer D."/>
            <person name="Andreopoulos W."/>
            <person name="Pangilinan J."/>
            <person name="LaButti K."/>
            <person name="Riley R."/>
            <person name="Lipzen A."/>
            <person name="Clum A."/>
            <person name="Drula E."/>
            <person name="Henrissat B."/>
            <person name="Kohler A."/>
            <person name="Grigoriev I.V."/>
            <person name="Martin F.M."/>
            <person name="Hacquard S."/>
        </authorList>
    </citation>
    <scope>NUCLEOTIDE SEQUENCE</scope>
    <source>
        <strain evidence="2">MPI-CAGE-CH-0243</strain>
    </source>
</reference>